<dbReference type="PANTHER" id="PTHR36930">
    <property type="entry name" value="METAL-SULFUR CLUSTER BIOSYNTHESIS PROTEINS YUAD-RELATED"/>
    <property type="match status" value="1"/>
</dbReference>
<feature type="domain" description="MOSC" evidence="1">
    <location>
        <begin position="33"/>
        <end position="182"/>
    </location>
</feature>
<proteinExistence type="predicted"/>
<dbReference type="PROSITE" id="PS51340">
    <property type="entry name" value="MOSC"/>
    <property type="match status" value="1"/>
</dbReference>
<dbReference type="AlphaFoldDB" id="A0A1H7S0F9"/>
<protein>
    <submittedName>
        <fullName evidence="2">MOSC domain-containing protein YiiM</fullName>
    </submittedName>
</protein>
<evidence type="ECO:0000313" key="2">
    <source>
        <dbReference type="EMBL" id="SEL66061.1"/>
    </source>
</evidence>
<accession>A0A1H7S0F9</accession>
<evidence type="ECO:0000259" key="1">
    <source>
        <dbReference type="PROSITE" id="PS51340"/>
    </source>
</evidence>
<keyword evidence="3" id="KW-1185">Reference proteome</keyword>
<reference evidence="3" key="1">
    <citation type="submission" date="2016-10" db="EMBL/GenBank/DDBJ databases">
        <authorList>
            <person name="Varghese N."/>
        </authorList>
    </citation>
    <scope>NUCLEOTIDE SEQUENCE [LARGE SCALE GENOMIC DNA]</scope>
    <source>
        <strain evidence="3">DSM 45096 / BCRC 16803 / CGMCC 4.1857 / CIP 109030 / JCM 12277 / KCTC 19219 / NBRC 100920 / 33214</strain>
    </source>
</reference>
<gene>
    <name evidence="2" type="ORF">SAMN05414137_11184</name>
</gene>
<dbReference type="GO" id="GO:0030151">
    <property type="term" value="F:molybdenum ion binding"/>
    <property type="evidence" value="ECO:0007669"/>
    <property type="project" value="InterPro"/>
</dbReference>
<dbReference type="InterPro" id="IPR011037">
    <property type="entry name" value="Pyrv_Knase-like_insert_dom_sf"/>
</dbReference>
<dbReference type="EMBL" id="FOAZ01000011">
    <property type="protein sequence ID" value="SEL66061.1"/>
    <property type="molecule type" value="Genomic_DNA"/>
</dbReference>
<organism evidence="2 3">
    <name type="scientific">Streptacidiphilus jiangxiensis</name>
    <dbReference type="NCBI Taxonomy" id="235985"/>
    <lineage>
        <taxon>Bacteria</taxon>
        <taxon>Bacillati</taxon>
        <taxon>Actinomycetota</taxon>
        <taxon>Actinomycetes</taxon>
        <taxon>Kitasatosporales</taxon>
        <taxon>Streptomycetaceae</taxon>
        <taxon>Streptacidiphilus</taxon>
    </lineage>
</organism>
<dbReference type="InterPro" id="IPR052716">
    <property type="entry name" value="MOSC_domain"/>
</dbReference>
<dbReference type="Proteomes" id="UP000183015">
    <property type="component" value="Unassembled WGS sequence"/>
</dbReference>
<dbReference type="eggNOG" id="COG2258">
    <property type="taxonomic scope" value="Bacteria"/>
</dbReference>
<dbReference type="Pfam" id="PF03473">
    <property type="entry name" value="MOSC"/>
    <property type="match status" value="1"/>
</dbReference>
<dbReference type="Gene3D" id="2.40.33.20">
    <property type="entry name" value="PK beta-barrel domain-like"/>
    <property type="match status" value="1"/>
</dbReference>
<dbReference type="SUPFAM" id="SSF50800">
    <property type="entry name" value="PK beta-barrel domain-like"/>
    <property type="match status" value="1"/>
</dbReference>
<name>A0A1H7S0F9_STRJI</name>
<dbReference type="GO" id="GO:0030170">
    <property type="term" value="F:pyridoxal phosphate binding"/>
    <property type="evidence" value="ECO:0007669"/>
    <property type="project" value="InterPro"/>
</dbReference>
<dbReference type="PANTHER" id="PTHR36930:SF1">
    <property type="entry name" value="MOSC DOMAIN-CONTAINING PROTEIN"/>
    <property type="match status" value="1"/>
</dbReference>
<dbReference type="InterPro" id="IPR005302">
    <property type="entry name" value="MoCF_Sase_C"/>
</dbReference>
<evidence type="ECO:0000313" key="3">
    <source>
        <dbReference type="Proteomes" id="UP000183015"/>
    </source>
</evidence>
<dbReference type="GO" id="GO:0003824">
    <property type="term" value="F:catalytic activity"/>
    <property type="evidence" value="ECO:0007669"/>
    <property type="project" value="InterPro"/>
</dbReference>
<dbReference type="STRING" id="235985.SAMN05414137_11184"/>
<sequence length="194" mass="20424">MTDHAAAASAAAPVTAAVVTAVSRDAEHRFSKDNVPAIRLLAGLGVEGDTHLGVTVQHRSRVAADPTQPNLRQVHLMHAEFHDELRDAGFDVAAGALGENVTTRGLDLLGLPRGARLRLGAEAEVEITGLRNPCPQINAYRVGLLKECVGKDADGNVVRKAGIMGVVLRGGEIRPGDPITVELPDGPHVPLERV</sequence>